<evidence type="ECO:0000313" key="2">
    <source>
        <dbReference type="EMBL" id="KAK9987680.1"/>
    </source>
</evidence>
<dbReference type="AlphaFoldDB" id="A0AAW2BP07"/>
<organism evidence="2 3">
    <name type="scientific">Lithocarpus litseifolius</name>
    <dbReference type="NCBI Taxonomy" id="425828"/>
    <lineage>
        <taxon>Eukaryota</taxon>
        <taxon>Viridiplantae</taxon>
        <taxon>Streptophyta</taxon>
        <taxon>Embryophyta</taxon>
        <taxon>Tracheophyta</taxon>
        <taxon>Spermatophyta</taxon>
        <taxon>Magnoliopsida</taxon>
        <taxon>eudicotyledons</taxon>
        <taxon>Gunneridae</taxon>
        <taxon>Pentapetalae</taxon>
        <taxon>rosids</taxon>
        <taxon>fabids</taxon>
        <taxon>Fagales</taxon>
        <taxon>Fagaceae</taxon>
        <taxon>Lithocarpus</taxon>
    </lineage>
</organism>
<evidence type="ECO:0000256" key="1">
    <source>
        <dbReference type="SAM" id="MobiDB-lite"/>
    </source>
</evidence>
<protein>
    <submittedName>
        <fullName evidence="2">Uncharacterized protein</fullName>
    </submittedName>
</protein>
<feature type="region of interest" description="Disordered" evidence="1">
    <location>
        <begin position="57"/>
        <end position="78"/>
    </location>
</feature>
<dbReference type="Proteomes" id="UP001459277">
    <property type="component" value="Unassembled WGS sequence"/>
</dbReference>
<dbReference type="Gene3D" id="2.120.10.80">
    <property type="entry name" value="Kelch-type beta propeller"/>
    <property type="match status" value="1"/>
</dbReference>
<dbReference type="InterPro" id="IPR015915">
    <property type="entry name" value="Kelch-typ_b-propeller"/>
</dbReference>
<keyword evidence="3" id="KW-1185">Reference proteome</keyword>
<proteinExistence type="predicted"/>
<accession>A0AAW2BP07</accession>
<gene>
    <name evidence="2" type="ORF">SO802_027919</name>
</gene>
<name>A0AAW2BP07_9ROSI</name>
<dbReference type="SUPFAM" id="SSF117281">
    <property type="entry name" value="Kelch motif"/>
    <property type="match status" value="1"/>
</dbReference>
<dbReference type="EMBL" id="JAZDWU010000010">
    <property type="protein sequence ID" value="KAK9987680.1"/>
    <property type="molecule type" value="Genomic_DNA"/>
</dbReference>
<evidence type="ECO:0000313" key="3">
    <source>
        <dbReference type="Proteomes" id="UP001459277"/>
    </source>
</evidence>
<reference evidence="2 3" key="1">
    <citation type="submission" date="2024-01" db="EMBL/GenBank/DDBJ databases">
        <title>A telomere-to-telomere, gap-free genome of sweet tea (Lithocarpus litseifolius).</title>
        <authorList>
            <person name="Zhou J."/>
        </authorList>
    </citation>
    <scope>NUCLEOTIDE SEQUENCE [LARGE SCALE GENOMIC DNA]</scope>
    <source>
        <strain evidence="2">Zhou-2022a</strain>
        <tissue evidence="2">Leaf</tissue>
    </source>
</reference>
<comment type="caution">
    <text evidence="2">The sequence shown here is derived from an EMBL/GenBank/DDBJ whole genome shotgun (WGS) entry which is preliminary data.</text>
</comment>
<sequence>MEDEVSATSRQLCPNKDGSVIVFNGLDWYKHNPRNSIIDAEPSMQWFSIKVPGIPNPDAEEEARSSSSSSSSSFSSENEKLNPISVVGFRRSSHFAALGTSIYCFRPDHTQAFTFNVTCPSIGWKDSLNLPGRVLNIIVLDGKLYVLRGGVKFQAFDPNLGTWEQLPDPPSDIPMFQKWETTLLEATKQILVTSRVPGTAGSDGCCPDCKFLTYNVTERSWTKLNPFVRKLRGDYPVSSGWNDRDDHQSSNRKAVAAGNALYWIWFDKMAASDDLVMHAYDLNEDEWFKGSLNVPKEIFVKDEYLSNRDPLRLIHLRDRKFCFLLQSCIYKQRGPDFQYLNCITIDVSPMLKEDQGQDQNLGGFRDLNISILSNEKYPMENDIEILDTLLLDESRVFARARAAISSMVIICMGDKG</sequence>
<feature type="compositionally biased region" description="Low complexity" evidence="1">
    <location>
        <begin position="65"/>
        <end position="76"/>
    </location>
</feature>